<accession>A0ABR3EW50</accession>
<keyword evidence="2" id="KW-1185">Reference proteome</keyword>
<gene>
    <name evidence="1" type="ORF">V5O48_014875</name>
</gene>
<reference evidence="1 2" key="1">
    <citation type="submission" date="2024-02" db="EMBL/GenBank/DDBJ databases">
        <title>A draft genome for the cacao thread blight pathogen Marasmius crinis-equi.</title>
        <authorList>
            <person name="Cohen S.P."/>
            <person name="Baruah I.K."/>
            <person name="Amoako-Attah I."/>
            <person name="Bukari Y."/>
            <person name="Meinhardt L.W."/>
            <person name="Bailey B.A."/>
        </authorList>
    </citation>
    <scope>NUCLEOTIDE SEQUENCE [LARGE SCALE GENOMIC DNA]</scope>
    <source>
        <strain evidence="1 2">GH-76</strain>
    </source>
</reference>
<protein>
    <submittedName>
        <fullName evidence="1">Uncharacterized protein</fullName>
    </submittedName>
</protein>
<evidence type="ECO:0000313" key="2">
    <source>
        <dbReference type="Proteomes" id="UP001465976"/>
    </source>
</evidence>
<evidence type="ECO:0000313" key="1">
    <source>
        <dbReference type="EMBL" id="KAL0567117.1"/>
    </source>
</evidence>
<organism evidence="1 2">
    <name type="scientific">Marasmius crinis-equi</name>
    <dbReference type="NCBI Taxonomy" id="585013"/>
    <lineage>
        <taxon>Eukaryota</taxon>
        <taxon>Fungi</taxon>
        <taxon>Dikarya</taxon>
        <taxon>Basidiomycota</taxon>
        <taxon>Agaricomycotina</taxon>
        <taxon>Agaricomycetes</taxon>
        <taxon>Agaricomycetidae</taxon>
        <taxon>Agaricales</taxon>
        <taxon>Marasmiineae</taxon>
        <taxon>Marasmiaceae</taxon>
        <taxon>Marasmius</taxon>
    </lineage>
</organism>
<sequence>MDVQSPAFDVPHGTVSLKCDESEAFYALAARVTPSVIEVCRCPKNVQHPADVIWVGNKLKLKRWDTNVVPCKCPEFLFGWDVLTSQCMWAGYMAWCRLRQEYEEILEEGELDLEGSKLAFTQHQKRRDACLELGVECLQG</sequence>
<dbReference type="EMBL" id="JBAHYK010001671">
    <property type="protein sequence ID" value="KAL0567117.1"/>
    <property type="molecule type" value="Genomic_DNA"/>
</dbReference>
<proteinExistence type="predicted"/>
<name>A0ABR3EW50_9AGAR</name>
<comment type="caution">
    <text evidence="1">The sequence shown here is derived from an EMBL/GenBank/DDBJ whole genome shotgun (WGS) entry which is preliminary data.</text>
</comment>
<dbReference type="Proteomes" id="UP001465976">
    <property type="component" value="Unassembled WGS sequence"/>
</dbReference>